<evidence type="ECO:0008006" key="3">
    <source>
        <dbReference type="Google" id="ProtNLM"/>
    </source>
</evidence>
<protein>
    <recommendedName>
        <fullName evidence="3">RND efflux pump membrane fusion protein barrel-sandwich domain-containing protein</fullName>
    </recommendedName>
</protein>
<dbReference type="Proteomes" id="UP001623660">
    <property type="component" value="Unassembled WGS sequence"/>
</dbReference>
<sequence>MIIKLDTTDLQGQVDQGEAAIITAPISGIVNARNVIVKVILIDKAPNLRPGMFAEIGITN</sequence>
<name>A0ABW8SII7_9CLOT</name>
<evidence type="ECO:0000313" key="1">
    <source>
        <dbReference type="EMBL" id="MFL0195844.1"/>
    </source>
</evidence>
<dbReference type="EMBL" id="JBJHZX010000012">
    <property type="protein sequence ID" value="MFL0195844.1"/>
    <property type="molecule type" value="Genomic_DNA"/>
</dbReference>
<proteinExistence type="predicted"/>
<gene>
    <name evidence="1" type="ORF">ACJDU8_09755</name>
</gene>
<evidence type="ECO:0000313" key="2">
    <source>
        <dbReference type="Proteomes" id="UP001623660"/>
    </source>
</evidence>
<reference evidence="1 2" key="1">
    <citation type="submission" date="2024-11" db="EMBL/GenBank/DDBJ databases">
        <authorList>
            <person name="Heng Y.C."/>
            <person name="Lim A.C.H."/>
            <person name="Lee J.K.Y."/>
            <person name="Kittelmann S."/>
        </authorList>
    </citation>
    <scope>NUCLEOTIDE SEQUENCE [LARGE SCALE GENOMIC DNA]</scope>
    <source>
        <strain evidence="1 2">WILCCON 0269</strain>
    </source>
</reference>
<comment type="caution">
    <text evidence="1">The sequence shown here is derived from an EMBL/GenBank/DDBJ whole genome shotgun (WGS) entry which is preliminary data.</text>
</comment>
<accession>A0ABW8SII7</accession>
<dbReference type="RefSeq" id="WP_406791961.1">
    <property type="nucleotide sequence ID" value="NZ_JBJHZX010000012.1"/>
</dbReference>
<keyword evidence="2" id="KW-1185">Reference proteome</keyword>
<organism evidence="1 2">
    <name type="scientific">Candidatus Clostridium eludens</name>
    <dbReference type="NCBI Taxonomy" id="3381663"/>
    <lineage>
        <taxon>Bacteria</taxon>
        <taxon>Bacillati</taxon>
        <taxon>Bacillota</taxon>
        <taxon>Clostridia</taxon>
        <taxon>Eubacteriales</taxon>
        <taxon>Clostridiaceae</taxon>
        <taxon>Clostridium</taxon>
    </lineage>
</organism>